<organism evidence="4">
    <name type="scientific">Streptomyces sp. NBC_00008</name>
    <dbReference type="NCBI Taxonomy" id="2903610"/>
    <lineage>
        <taxon>Bacteria</taxon>
        <taxon>Bacillati</taxon>
        <taxon>Actinomycetota</taxon>
        <taxon>Actinomycetes</taxon>
        <taxon>Kitasatosporales</taxon>
        <taxon>Streptomycetaceae</taxon>
        <taxon>Streptomyces</taxon>
    </lineage>
</organism>
<dbReference type="PANTHER" id="PTHR36507">
    <property type="entry name" value="BLL1555 PROTEIN"/>
    <property type="match status" value="1"/>
</dbReference>
<evidence type="ECO:0000256" key="2">
    <source>
        <dbReference type="SAM" id="SignalP"/>
    </source>
</evidence>
<dbReference type="Pfam" id="PF13473">
    <property type="entry name" value="Cupredoxin_1"/>
    <property type="match status" value="1"/>
</dbReference>
<keyword evidence="2" id="KW-0732">Signal</keyword>
<feature type="signal peptide" evidence="2">
    <location>
        <begin position="1"/>
        <end position="27"/>
    </location>
</feature>
<name>A0AAU2VKD4_9ACTN</name>
<gene>
    <name evidence="4" type="ORF">OG398_06610</name>
</gene>
<sequence>MPFPFRTGRTRFAVAAAVLTLSLTALAGCSDSGGGDGGSSSAPATPPSLVPATTAPPSASASSRPPAGGGVKVSIKDFTFRPAEQTVAPGTRITVTNDDTTTHTMTATKGKAFDTGDIAPGKSAAFTAPSKARAYPYDCTIHPFMTGTLTVK</sequence>
<evidence type="ECO:0000259" key="3">
    <source>
        <dbReference type="Pfam" id="PF13473"/>
    </source>
</evidence>
<dbReference type="PROSITE" id="PS51257">
    <property type="entry name" value="PROKAR_LIPOPROTEIN"/>
    <property type="match status" value="1"/>
</dbReference>
<accession>A0AAU2VKD4</accession>
<evidence type="ECO:0000313" key="4">
    <source>
        <dbReference type="EMBL" id="WTW67959.1"/>
    </source>
</evidence>
<dbReference type="EMBL" id="CP108313">
    <property type="protein sequence ID" value="WTW67959.1"/>
    <property type="molecule type" value="Genomic_DNA"/>
</dbReference>
<evidence type="ECO:0000256" key="1">
    <source>
        <dbReference type="SAM" id="MobiDB-lite"/>
    </source>
</evidence>
<proteinExistence type="predicted"/>
<dbReference type="PANTHER" id="PTHR36507:SF1">
    <property type="entry name" value="BLL1555 PROTEIN"/>
    <property type="match status" value="1"/>
</dbReference>
<reference evidence="4" key="1">
    <citation type="submission" date="2022-10" db="EMBL/GenBank/DDBJ databases">
        <title>The complete genomes of actinobacterial strains from the NBC collection.</title>
        <authorList>
            <person name="Joergensen T.S."/>
            <person name="Alvarez Arevalo M."/>
            <person name="Sterndorff E.B."/>
            <person name="Faurdal D."/>
            <person name="Vuksanovic O."/>
            <person name="Mourched A.-S."/>
            <person name="Charusanti P."/>
            <person name="Shaw S."/>
            <person name="Blin K."/>
            <person name="Weber T."/>
        </authorList>
    </citation>
    <scope>NUCLEOTIDE SEQUENCE</scope>
    <source>
        <strain evidence="4">NBC_00008</strain>
    </source>
</reference>
<feature type="compositionally biased region" description="Low complexity" evidence="1">
    <location>
        <begin position="50"/>
        <end position="66"/>
    </location>
</feature>
<dbReference type="InterPro" id="IPR052721">
    <property type="entry name" value="ET_Amicyanin"/>
</dbReference>
<dbReference type="AlphaFoldDB" id="A0AAU2VKD4"/>
<dbReference type="Gene3D" id="2.60.40.420">
    <property type="entry name" value="Cupredoxins - blue copper proteins"/>
    <property type="match status" value="1"/>
</dbReference>
<dbReference type="SUPFAM" id="SSF49503">
    <property type="entry name" value="Cupredoxins"/>
    <property type="match status" value="1"/>
</dbReference>
<dbReference type="InterPro" id="IPR028096">
    <property type="entry name" value="EfeO_Cupredoxin"/>
</dbReference>
<feature type="region of interest" description="Disordered" evidence="1">
    <location>
        <begin position="31"/>
        <end position="73"/>
    </location>
</feature>
<dbReference type="InterPro" id="IPR008972">
    <property type="entry name" value="Cupredoxin"/>
</dbReference>
<feature type="domain" description="EfeO-type cupredoxin-like" evidence="3">
    <location>
        <begin position="64"/>
        <end position="151"/>
    </location>
</feature>
<feature type="chain" id="PRO_5043625973" evidence="2">
    <location>
        <begin position="28"/>
        <end position="152"/>
    </location>
</feature>
<protein>
    <submittedName>
        <fullName evidence="4">Cupredoxin domain-containing protein</fullName>
    </submittedName>
</protein>